<dbReference type="EMBL" id="CP182909">
    <property type="protein sequence ID" value="XPM63267.1"/>
    <property type="molecule type" value="Genomic_DNA"/>
</dbReference>
<keyword evidence="2" id="KW-1185">Reference proteome</keyword>
<dbReference type="Proteomes" id="UP000095472">
    <property type="component" value="Chromosome"/>
</dbReference>
<evidence type="ECO:0000313" key="2">
    <source>
        <dbReference type="Proteomes" id="UP000095472"/>
    </source>
</evidence>
<protein>
    <submittedName>
        <fullName evidence="1">Uncharacterized protein</fullName>
    </submittedName>
</protein>
<gene>
    <name evidence="1" type="ORF">BH720_028460</name>
</gene>
<reference evidence="1 2" key="1">
    <citation type="journal article" date="2016" name="Genome Announc.">
        <title>Draft Genome Sequence of the Thermotolerant Cyanobacterium Desertifilum sp. IPPAS B-1220.</title>
        <authorList>
            <person name="Mironov K.S."/>
            <person name="Sinetova M.A."/>
            <person name="Bolatkhan K."/>
            <person name="Zayadan B.K."/>
            <person name="Ustinova V.V."/>
            <person name="Kupriyanova E.V."/>
            <person name="Skrypnik A.N."/>
            <person name="Gogoleva N.E."/>
            <person name="Gogolev Y.V."/>
            <person name="Los D.A."/>
        </authorList>
    </citation>
    <scope>NUCLEOTIDE SEQUENCE [LARGE SCALE GENOMIC DNA]</scope>
    <source>
        <strain evidence="1 2">IPPAS B-1220</strain>
    </source>
</reference>
<sequence length="517" mass="59541">MSSVKQLPERPPKPTRRRRSRLNLGFERTMAILAAINFAVVLFDLSYVRMRNFWLQGQIPVPLLNTSIAVPGLAERTDTSPITRLYDPIKGIEPYRDTEQYLNLVDEVNVLVRQQGLEALRSPQGEALLEELRDRSNEMIDTNPFQLANKTGTLEKIKNDMRRLMFQTTDASSRESFQTFWTADYLINAQPGRGLDFFNGQIRPLINTNYYRSIDETGQFTDRFWHRIDIWFAAIFFIEFLARTFHISRQYKKVSWTDAMIWRCYDILLFLPTIPFLPSAWRLLRIIPVTIRLNEADLIELEPVRAQLSRGFVTSIAEEMTEVIILNAINQFQDAVNSGEFAQEVFANLNRPYINLTGINEVEVFISRLFYLVVYDALPAIKPDIEALLRHNIERAVSQSPAYQGLQSVPGFDQISKRLTDQFILQLANLVTEGSQSAYDAMNADDPVGDQLFNQMVQNFGTALGAGVQQQHTLEELQTLISDFLDEVKVNYVKRLGDEDINRILQEVRQLQQSARQ</sequence>
<accession>A0ACD5GR04</accession>
<proteinExistence type="predicted"/>
<evidence type="ECO:0000313" key="1">
    <source>
        <dbReference type="EMBL" id="XPM63267.1"/>
    </source>
</evidence>
<organism evidence="1 2">
    <name type="scientific">Desertifilum tharense IPPAS B-1220</name>
    <dbReference type="NCBI Taxonomy" id="1781255"/>
    <lineage>
        <taxon>Bacteria</taxon>
        <taxon>Bacillati</taxon>
        <taxon>Cyanobacteriota</taxon>
        <taxon>Cyanophyceae</taxon>
        <taxon>Desertifilales</taxon>
        <taxon>Desertifilaceae</taxon>
        <taxon>Desertifilum</taxon>
    </lineage>
</organism>
<name>A0ACD5GR04_9CYAN</name>